<comment type="caution">
    <text evidence="1">The sequence shown here is derived from an EMBL/GenBank/DDBJ whole genome shotgun (WGS) entry which is preliminary data.</text>
</comment>
<organism evidence="1 2">
    <name type="scientific">Spiromyces aspiralis</name>
    <dbReference type="NCBI Taxonomy" id="68401"/>
    <lineage>
        <taxon>Eukaryota</taxon>
        <taxon>Fungi</taxon>
        <taxon>Fungi incertae sedis</taxon>
        <taxon>Zoopagomycota</taxon>
        <taxon>Kickxellomycotina</taxon>
        <taxon>Kickxellomycetes</taxon>
        <taxon>Kickxellales</taxon>
        <taxon>Kickxellaceae</taxon>
        <taxon>Spiromyces</taxon>
    </lineage>
</organism>
<proteinExistence type="predicted"/>
<keyword evidence="1" id="KW-0418">Kinase</keyword>
<evidence type="ECO:0000313" key="2">
    <source>
        <dbReference type="Proteomes" id="UP001145114"/>
    </source>
</evidence>
<name>A0ACC1HK44_9FUNG</name>
<keyword evidence="2" id="KW-1185">Reference proteome</keyword>
<dbReference type="Proteomes" id="UP001145114">
    <property type="component" value="Unassembled WGS sequence"/>
</dbReference>
<dbReference type="EMBL" id="JAMZIH010005231">
    <property type="protein sequence ID" value="KAJ1675612.1"/>
    <property type="molecule type" value="Genomic_DNA"/>
</dbReference>
<sequence>MVGPRVVSGTIQRGPPTQMSEKFEVFQDEGDSDEAARESVRTAAQGNEAGGGILSAKTKDKCGDSEDGSTPSDRFLRSIEQQEQQQEQEPAKPLPSDRSAKSEKKPILLPPSSSTSVAKRTGRFCLDFTLLGLANHCQDNPEFELPLCVEEARAQLAQYYFDITKWRHMIQSQREAAKSTSAGASTEYDASQGREEDVLDGDIRLSRKNHRSGENLPSPTINTRVAQAEMFDIWNEQDNEDEGRDNRSDGTTSDDGSNDDDDDDENEEEDDGLNEFERERSMKRLTADASGAKALAKQRSALNDDYQFTMGPVEPNSNPYSSHVADIYSANSASMEQQCANTKSTTRTTPMVVVAASQQAEGSGGCKRRDENDPPTVMIKRMPRDGAGEGTAEPTPQQARAKRSVAPLTVKTPAVSSLAKSSGPATFEVFCDGKDAPAQANLPPASRTPAATSQASEAGHSGGCSDKQQTVVPWHSTPALGSRRRGYDYEEMITGMSQVGIDPNSGQTMSTIHPVSGGLTTAMLGGNNATHTFGVTGEYDVAEEVTGTMHPHVVVTNINANLDTPATAIRTRHNAQSVGITPRFPASRICQDPIGEEDEDEDEDVGDGDEWQKNSEENAVVIDDNVLMSSQMDGGGSASKAKTIAPSTFMFYLGDDDGRSGSKHPDSPLEDKSSFIKTVRPTNKSPPPFKVYSACPDNGEEGEGDEDEEGGGNDESTTTTATDNQDFTGAPGRPSLQDQPQEGRTEQDQHPTIVKPFWPLERSVYLVILDAAPEPVEFFAGYCNCYEHPLREALKSTQDQLRIIMTTDAAGTAGGKGPKPITLSAFNDDEEDEEEDMEFQRLRQRLRVRTVPLHLGLKDQPDTAPYRRFEVERMLKEGGNAVVYLAMNAAEEQEEMAQCVLKVESPPNMWEFFILNTLKDRMAEAAKMFASNTPTFASAEWVVMPECVYEYSDYSVTVLPYCAQGSLLDVVNAWNQAAVLEIHRLGCVHTDLKAENVMLNLTDAMLSDPSCVLSAKVPANPSALDEGFEPQSPCSLVRLIDFGRAIDWTVFDPLQQLRVHDINHDDKVRAGGNQTDPVELDEVPAWSPHADWVGVAKIAHLLLFGCRLRTQPIDALSCLRDVIRPGKVPRDIVKTTTTTLRRYWQTDLWRRLFAICLSGFPEPTAIDPSLGPAINVDAVWKGDLKQRIEPAMLELLQDMESWLVEWYIKRRSDVDRGLPSLLRRLYLKTSAYCV</sequence>
<accession>A0ACC1HK44</accession>
<protein>
    <submittedName>
        <fullName evidence="1">Protein kinase</fullName>
        <ecNumber evidence="1">2.7.11.1</ecNumber>
    </submittedName>
</protein>
<gene>
    <name evidence="1" type="primary">BUB1_1</name>
    <name evidence="1" type="ORF">EV182_000929</name>
</gene>
<keyword evidence="1" id="KW-0808">Transferase</keyword>
<reference evidence="1" key="1">
    <citation type="submission" date="2022-06" db="EMBL/GenBank/DDBJ databases">
        <title>Phylogenomic reconstructions and comparative analyses of Kickxellomycotina fungi.</title>
        <authorList>
            <person name="Reynolds N.K."/>
            <person name="Stajich J.E."/>
            <person name="Barry K."/>
            <person name="Grigoriev I.V."/>
            <person name="Crous P."/>
            <person name="Smith M.E."/>
        </authorList>
    </citation>
    <scope>NUCLEOTIDE SEQUENCE</scope>
    <source>
        <strain evidence="1">RSA 2271</strain>
    </source>
</reference>
<evidence type="ECO:0000313" key="1">
    <source>
        <dbReference type="EMBL" id="KAJ1675612.1"/>
    </source>
</evidence>
<dbReference type="EC" id="2.7.11.1" evidence="1"/>